<proteinExistence type="predicted"/>
<keyword evidence="2" id="KW-1185">Reference proteome</keyword>
<protein>
    <submittedName>
        <fullName evidence="1">Uncharacterized protein</fullName>
    </submittedName>
</protein>
<comment type="caution">
    <text evidence="1">The sequence shown here is derived from an EMBL/GenBank/DDBJ whole genome shotgun (WGS) entry which is preliminary data.</text>
</comment>
<reference evidence="1 2" key="1">
    <citation type="submission" date="2010-08" db="EMBL/GenBank/DDBJ databases">
        <authorList>
            <person name="Weinstock G."/>
            <person name="Sodergren E."/>
            <person name="Clifton S."/>
            <person name="Fulton L."/>
            <person name="Fulton B."/>
            <person name="Courtney L."/>
            <person name="Fronick C."/>
            <person name="Harrison M."/>
            <person name="Strong C."/>
            <person name="Farmer C."/>
            <person name="Delahaunty K."/>
            <person name="Markovic C."/>
            <person name="Hall O."/>
            <person name="Minx P."/>
            <person name="Tomlinson C."/>
            <person name="Mitreva M."/>
            <person name="Hou S."/>
            <person name="Chen J."/>
            <person name="Wollam A."/>
            <person name="Pepin K.H."/>
            <person name="Johnson M."/>
            <person name="Bhonagiri V."/>
            <person name="Zhang X."/>
            <person name="Suruliraj S."/>
            <person name="Warren W."/>
            <person name="Chinwalla A."/>
            <person name="Mardis E.R."/>
            <person name="Wilson R.K."/>
        </authorList>
    </citation>
    <scope>NUCLEOTIDE SEQUENCE [LARGE SCALE GENOMIC DNA]</scope>
    <source>
        <strain evidence="1 2">F0359</strain>
    </source>
</reference>
<evidence type="ECO:0000313" key="1">
    <source>
        <dbReference type="EMBL" id="EFQ04897.1"/>
    </source>
</evidence>
<dbReference type="EMBL" id="AECS01000007">
    <property type="protein sequence ID" value="EFQ04897.1"/>
    <property type="molecule type" value="Genomic_DNA"/>
</dbReference>
<accession>E2Z9S2</accession>
<organism evidence="1 2">
    <name type="scientific">Megasphaera micronuciformis F0359</name>
    <dbReference type="NCBI Taxonomy" id="706434"/>
    <lineage>
        <taxon>Bacteria</taxon>
        <taxon>Bacillati</taxon>
        <taxon>Bacillota</taxon>
        <taxon>Negativicutes</taxon>
        <taxon>Veillonellales</taxon>
        <taxon>Veillonellaceae</taxon>
        <taxon>Megasphaera</taxon>
    </lineage>
</organism>
<dbReference type="AlphaFoldDB" id="E2Z9S2"/>
<dbReference type="HOGENOM" id="CLU_2523651_0_0_9"/>
<dbReference type="STRING" id="706434.HMPREF9429_00178"/>
<evidence type="ECO:0000313" key="2">
    <source>
        <dbReference type="Proteomes" id="UP000003195"/>
    </source>
</evidence>
<gene>
    <name evidence="1" type="ORF">HMPREF9429_00178</name>
</gene>
<sequence>MVYVITVRICHCKYYATDLKGSLSNSIQDSMIFLTEDAANAHIGPLEWIYEDRLEVSAIVEVTMTPLSTIIPKAPLKRIASLGY</sequence>
<name>E2Z9S2_9FIRM</name>
<dbReference type="Proteomes" id="UP000003195">
    <property type="component" value="Unassembled WGS sequence"/>
</dbReference>